<reference evidence="2 3" key="1">
    <citation type="journal article" date="2014" name="BMC Genomics">
        <title>Comparison of environmental and isolate Sulfobacillus genomes reveals diverse carbon, sulfur, nitrogen, and hydrogen metabolisms.</title>
        <authorList>
            <person name="Justice N.B."/>
            <person name="Norman A."/>
            <person name="Brown C.T."/>
            <person name="Singh A."/>
            <person name="Thomas B.C."/>
            <person name="Banfield J.F."/>
        </authorList>
    </citation>
    <scope>NUCLEOTIDE SEQUENCE [LARGE SCALE GENOMIC DNA]</scope>
    <source>
        <strain evidence="2">AMDSBA1</strain>
    </source>
</reference>
<comment type="caution">
    <text evidence="2">The sequence shown here is derived from an EMBL/GenBank/DDBJ whole genome shotgun (WGS) entry which is preliminary data.</text>
</comment>
<evidence type="ECO:0000313" key="3">
    <source>
        <dbReference type="Proteomes" id="UP000242699"/>
    </source>
</evidence>
<organism evidence="2 3">
    <name type="scientific">Sulfobacillus benefaciens</name>
    <dbReference type="NCBI Taxonomy" id="453960"/>
    <lineage>
        <taxon>Bacteria</taxon>
        <taxon>Bacillati</taxon>
        <taxon>Bacillota</taxon>
        <taxon>Clostridia</taxon>
        <taxon>Eubacteriales</taxon>
        <taxon>Clostridiales Family XVII. Incertae Sedis</taxon>
        <taxon>Sulfobacillus</taxon>
    </lineage>
</organism>
<proteinExistence type="predicted"/>
<dbReference type="EMBL" id="PXYT01000017">
    <property type="protein sequence ID" value="PSR29116.1"/>
    <property type="molecule type" value="Genomic_DNA"/>
</dbReference>
<feature type="compositionally biased region" description="Polar residues" evidence="1">
    <location>
        <begin position="1"/>
        <end position="14"/>
    </location>
</feature>
<evidence type="ECO:0000256" key="1">
    <source>
        <dbReference type="SAM" id="MobiDB-lite"/>
    </source>
</evidence>
<dbReference type="AlphaFoldDB" id="A0A2T2X3T2"/>
<name>A0A2T2X3T2_9FIRM</name>
<dbReference type="Proteomes" id="UP000242699">
    <property type="component" value="Unassembled WGS sequence"/>
</dbReference>
<evidence type="ECO:0008006" key="4">
    <source>
        <dbReference type="Google" id="ProtNLM"/>
    </source>
</evidence>
<evidence type="ECO:0000313" key="2">
    <source>
        <dbReference type="EMBL" id="PSR29116.1"/>
    </source>
</evidence>
<sequence>MSQTYSAQFKQQGAQEDAPNATLVARRHQISPSMMRQVEPASVTRGRTPAVLSETASQRDSPRSEGWR</sequence>
<protein>
    <recommendedName>
        <fullName evidence="4">Transposase</fullName>
    </recommendedName>
</protein>
<gene>
    <name evidence="2" type="ORF">C7B43_08905</name>
</gene>
<feature type="region of interest" description="Disordered" evidence="1">
    <location>
        <begin position="1"/>
        <end position="68"/>
    </location>
</feature>
<accession>A0A2T2X3T2</accession>